<dbReference type="EMBL" id="LCHP01000004">
    <property type="protein sequence ID" value="KKT36690.1"/>
    <property type="molecule type" value="Genomic_DNA"/>
</dbReference>
<dbReference type="AlphaFoldDB" id="A0A837I6J3"/>
<dbReference type="Pfam" id="PF20619">
    <property type="entry name" value="DUF6804"/>
    <property type="match status" value="1"/>
</dbReference>
<keyword evidence="1" id="KW-0472">Membrane</keyword>
<feature type="transmembrane region" description="Helical" evidence="1">
    <location>
        <begin position="81"/>
        <end position="99"/>
    </location>
</feature>
<accession>A0A837I6J3</accession>
<gene>
    <name evidence="2" type="ORF">UW25_C0004G0018</name>
</gene>
<keyword evidence="1" id="KW-0812">Transmembrane</keyword>
<feature type="transmembrane region" description="Helical" evidence="1">
    <location>
        <begin position="32"/>
        <end position="49"/>
    </location>
</feature>
<evidence type="ECO:0000313" key="3">
    <source>
        <dbReference type="Proteomes" id="UP000033815"/>
    </source>
</evidence>
<dbReference type="InterPro" id="IPR046548">
    <property type="entry name" value="DUF6804"/>
</dbReference>
<evidence type="ECO:0000256" key="1">
    <source>
        <dbReference type="SAM" id="Phobius"/>
    </source>
</evidence>
<dbReference type="Proteomes" id="UP000033815">
    <property type="component" value="Unassembled WGS sequence"/>
</dbReference>
<proteinExistence type="predicted"/>
<comment type="caution">
    <text evidence="2">The sequence shown here is derived from an EMBL/GenBank/DDBJ whole genome shotgun (WGS) entry which is preliminary data.</text>
</comment>
<feature type="transmembrane region" description="Helical" evidence="1">
    <location>
        <begin position="56"/>
        <end position="75"/>
    </location>
</feature>
<protein>
    <submittedName>
        <fullName evidence="2">Uncharacterized protein</fullName>
    </submittedName>
</protein>
<organism evidence="2 3">
    <name type="scientific">Candidatus Nomurabacteria bacterium GW2011_GWB1_44_12</name>
    <dbReference type="NCBI Taxonomy" id="1618748"/>
    <lineage>
        <taxon>Bacteria</taxon>
        <taxon>Candidatus Nomuraibacteriota</taxon>
    </lineage>
</organism>
<name>A0A837I6J3_9BACT</name>
<evidence type="ECO:0000313" key="2">
    <source>
        <dbReference type="EMBL" id="KKT36690.1"/>
    </source>
</evidence>
<sequence length="106" mass="12149">MKLTNKKILTLVAAGMLLVALSEGLPYGYFTLMRFVVCAVGIYLAYKTYEENNESLWVWAFGFVAVLFNPIFPIYLKRAQWEVIDLVVGIFFIASIFLVKIKNKEN</sequence>
<keyword evidence="1" id="KW-1133">Transmembrane helix</keyword>
<reference evidence="2 3" key="1">
    <citation type="journal article" date="2015" name="Nature">
        <title>rRNA introns, odd ribosomes, and small enigmatic genomes across a large radiation of phyla.</title>
        <authorList>
            <person name="Brown C.T."/>
            <person name="Hug L.A."/>
            <person name="Thomas B.C."/>
            <person name="Sharon I."/>
            <person name="Castelle C.J."/>
            <person name="Singh A."/>
            <person name="Wilkins M.J."/>
            <person name="Williams K.H."/>
            <person name="Banfield J.F."/>
        </authorList>
    </citation>
    <scope>NUCLEOTIDE SEQUENCE [LARGE SCALE GENOMIC DNA]</scope>
</reference>